<dbReference type="SUPFAM" id="SSF54001">
    <property type="entry name" value="Cysteine proteinases"/>
    <property type="match status" value="1"/>
</dbReference>
<evidence type="ECO:0000313" key="2">
    <source>
        <dbReference type="EMBL" id="PWJ29092.1"/>
    </source>
</evidence>
<dbReference type="Gene3D" id="3.10.620.30">
    <property type="match status" value="1"/>
</dbReference>
<protein>
    <submittedName>
        <fullName evidence="2">Transglutaminase superfamily protein</fullName>
    </submittedName>
</protein>
<dbReference type="Pfam" id="PF01841">
    <property type="entry name" value="Transglut_core"/>
    <property type="match status" value="1"/>
</dbReference>
<accession>A0A2Y9BE64</accession>
<dbReference type="AlphaFoldDB" id="A0A2Y9BE64"/>
<dbReference type="Proteomes" id="UP000245845">
    <property type="component" value="Unassembled WGS sequence"/>
</dbReference>
<name>A0A2Y9BE64_9FIRM</name>
<evidence type="ECO:0000259" key="1">
    <source>
        <dbReference type="Pfam" id="PF01841"/>
    </source>
</evidence>
<proteinExistence type="predicted"/>
<keyword evidence="3" id="KW-1185">Reference proteome</keyword>
<dbReference type="InterPro" id="IPR038765">
    <property type="entry name" value="Papain-like_cys_pep_sf"/>
</dbReference>
<evidence type="ECO:0000313" key="3">
    <source>
        <dbReference type="Proteomes" id="UP000245845"/>
    </source>
</evidence>
<reference evidence="2 3" key="1">
    <citation type="submission" date="2018-05" db="EMBL/GenBank/DDBJ databases">
        <title>The Hungate 1000. A catalogue of reference genomes from the rumen microbiome.</title>
        <authorList>
            <person name="Kelly W."/>
        </authorList>
    </citation>
    <scope>NUCLEOTIDE SEQUENCE [LARGE SCALE GENOMIC DNA]</scope>
    <source>
        <strain evidence="2 3">NLAE-zl-C242</strain>
    </source>
</reference>
<sequence>MFLAILMVVCIFAGLGGVVKRLLPDIFASTGEVIQTVREKASGTAGVPFEAVSVQEEDVSGGYYYRQLNEEEQALYKELYQGLMDTSDVIYMHTPDMEAVKTVSRYILCDMPQLFWCSGEMQMTGYEAYSEVRPVYTYTGGEKDQKQAEIDLAVQECFTGISGDMSEYDKIKYVFEYLVNTVDYNLDAPDNQTIYSSLAGKSSVCAGYSRGAQYLLNRLGIECIYVTGNIPGQGAHAWNIVNCGGQYYQMDVTFGDPVFIEAEGGKAPPEQSINYDYLCCSDAEIMKNHTADTFVTYPQCNSMDLNYYRLNGMYYETFDPDQLLLDMNNSIYNMESSFTCKFASDSLYEEAHDMVLDDLVKRAVQNLLDYYGLVSVQYTYIEDAVMDKITIYWNYE</sequence>
<dbReference type="EMBL" id="QGDL01000007">
    <property type="protein sequence ID" value="PWJ29092.1"/>
    <property type="molecule type" value="Genomic_DNA"/>
</dbReference>
<dbReference type="InterPro" id="IPR002931">
    <property type="entry name" value="Transglutaminase-like"/>
</dbReference>
<organism evidence="2 3">
    <name type="scientific">Faecalicatena orotica</name>
    <dbReference type="NCBI Taxonomy" id="1544"/>
    <lineage>
        <taxon>Bacteria</taxon>
        <taxon>Bacillati</taxon>
        <taxon>Bacillota</taxon>
        <taxon>Clostridia</taxon>
        <taxon>Lachnospirales</taxon>
        <taxon>Lachnospiraceae</taxon>
        <taxon>Faecalicatena</taxon>
    </lineage>
</organism>
<gene>
    <name evidence="2" type="ORF">A8806_107241</name>
</gene>
<comment type="caution">
    <text evidence="2">The sequence shown here is derived from an EMBL/GenBank/DDBJ whole genome shotgun (WGS) entry which is preliminary data.</text>
</comment>
<feature type="domain" description="Transglutaminase-like" evidence="1">
    <location>
        <begin position="162"/>
        <end position="251"/>
    </location>
</feature>